<keyword evidence="8" id="KW-1185">Reference proteome</keyword>
<dbReference type="GO" id="GO:0005737">
    <property type="term" value="C:cytoplasm"/>
    <property type="evidence" value="ECO:0007669"/>
    <property type="project" value="TreeGrafter"/>
</dbReference>
<dbReference type="PANTHER" id="PTHR32194:SF6">
    <property type="entry name" value="PROTEASOME SUBUNIT BETA"/>
    <property type="match status" value="1"/>
</dbReference>
<gene>
    <name evidence="7" type="primary">PSMB4</name>
    <name evidence="7" type="synonym">LOC115577670</name>
</gene>
<dbReference type="AlphaFoldDB" id="A0A671USW5"/>
<dbReference type="PANTHER" id="PTHR32194">
    <property type="entry name" value="METALLOPROTEASE TLDD"/>
    <property type="match status" value="1"/>
</dbReference>
<dbReference type="InterPro" id="IPR016050">
    <property type="entry name" value="Proteasome_bsu_CS"/>
</dbReference>
<evidence type="ECO:0000256" key="6">
    <source>
        <dbReference type="SAM" id="MobiDB-lite"/>
    </source>
</evidence>
<dbReference type="FunCoup" id="A0A671USW5">
    <property type="interactions" value="1979"/>
</dbReference>
<keyword evidence="5" id="KW-0539">Nucleus</keyword>
<proteinExistence type="predicted"/>
<evidence type="ECO:0000256" key="4">
    <source>
        <dbReference type="ARBA" id="ARBA00022942"/>
    </source>
</evidence>
<evidence type="ECO:0000256" key="5">
    <source>
        <dbReference type="ARBA" id="ARBA00023242"/>
    </source>
</evidence>
<dbReference type="GO" id="GO:0005839">
    <property type="term" value="C:proteasome core complex"/>
    <property type="evidence" value="ECO:0007669"/>
    <property type="project" value="InterPro"/>
</dbReference>
<protein>
    <recommendedName>
        <fullName evidence="2">Proteasome subunit beta type-4</fullName>
    </recommendedName>
</protein>
<dbReference type="InterPro" id="IPR029055">
    <property type="entry name" value="Ntn_hydrolases_N"/>
</dbReference>
<reference evidence="7" key="2">
    <citation type="submission" date="2025-09" db="UniProtKB">
        <authorList>
            <consortium name="Ensembl"/>
        </authorList>
    </citation>
    <scope>IDENTIFICATION</scope>
</reference>
<sequence length="329" mass="36006">MESTGLKLSFWENGPKPGQFYSFPGGSSSSGSAASCGPVRHTLNPMVTGTSVLGVKFTGGVIIAADMLGSYGSLARFRNISRLMKVNGNTILGASGDYADYQYLKQIIEQMVIDEELLGDGHSYSPKAVHSWLTRVMYNRRCKMNPLWNTVVIGGFYNGESFLGYVDKLGVAYEAPTVATGFGAYLAQVFSGQGLQSVTVFWHRADADGCQQQQQHRSLLNTHPALRRKSNTPCSVLSGQWRGRTERLGLYGLQSLARSKVCVLSVLLTSVLMMTSSACPRLSVPVCSQPLPEQNHRTQTVCMNQTGPERSQQHQDPTTTHKNTKRNTI</sequence>
<dbReference type="PROSITE" id="PS00854">
    <property type="entry name" value="PROTEASOME_BETA_1"/>
    <property type="match status" value="1"/>
</dbReference>
<dbReference type="GeneTree" id="ENSGT00390000000698"/>
<dbReference type="Proteomes" id="UP000472265">
    <property type="component" value="Unassembled WGS sequence"/>
</dbReference>
<dbReference type="InterPro" id="IPR016295">
    <property type="entry name" value="Proteasome_beta4"/>
</dbReference>
<dbReference type="Gene3D" id="3.60.20.10">
    <property type="entry name" value="Glutamine Phosphoribosylpyrophosphate, subunit 1, domain 1"/>
    <property type="match status" value="1"/>
</dbReference>
<comment type="subcellular location">
    <subcellularLocation>
        <location evidence="1">Nucleus</location>
    </subcellularLocation>
</comment>
<reference evidence="7" key="1">
    <citation type="submission" date="2025-08" db="UniProtKB">
        <authorList>
            <consortium name="Ensembl"/>
        </authorList>
    </citation>
    <scope>IDENTIFICATION</scope>
</reference>
<evidence type="ECO:0000313" key="8">
    <source>
        <dbReference type="Proteomes" id="UP000472265"/>
    </source>
</evidence>
<evidence type="ECO:0000256" key="1">
    <source>
        <dbReference type="ARBA" id="ARBA00004123"/>
    </source>
</evidence>
<keyword evidence="3" id="KW-0963">Cytoplasm</keyword>
<dbReference type="SUPFAM" id="SSF56235">
    <property type="entry name" value="N-terminal nucleophile aminohydrolases (Ntn hydrolases)"/>
    <property type="match status" value="1"/>
</dbReference>
<dbReference type="Ensembl" id="ENSSAUT00010017786.1">
    <property type="protein sequence ID" value="ENSSAUP00010016811.1"/>
    <property type="gene ID" value="ENSSAUG00010007708.1"/>
</dbReference>
<accession>A0A671USW5</accession>
<dbReference type="PROSITE" id="PS51476">
    <property type="entry name" value="PROTEASOME_BETA_2"/>
    <property type="match status" value="1"/>
</dbReference>
<evidence type="ECO:0000313" key="7">
    <source>
        <dbReference type="Ensembl" id="ENSSAUP00010016811.1"/>
    </source>
</evidence>
<dbReference type="InParanoid" id="A0A671USW5"/>
<name>A0A671USW5_SPAAU</name>
<dbReference type="Pfam" id="PF00227">
    <property type="entry name" value="Proteasome"/>
    <property type="match status" value="1"/>
</dbReference>
<dbReference type="CDD" id="cd03760">
    <property type="entry name" value="proteasome_beta_type_4"/>
    <property type="match status" value="1"/>
</dbReference>
<dbReference type="InterPro" id="IPR001353">
    <property type="entry name" value="Proteasome_sua/b"/>
</dbReference>
<dbReference type="GO" id="GO:0005634">
    <property type="term" value="C:nucleus"/>
    <property type="evidence" value="ECO:0007669"/>
    <property type="project" value="UniProtKB-SubCell"/>
</dbReference>
<dbReference type="GO" id="GO:0051603">
    <property type="term" value="P:proteolysis involved in protein catabolic process"/>
    <property type="evidence" value="ECO:0007669"/>
    <property type="project" value="InterPro"/>
</dbReference>
<keyword evidence="4" id="KW-0647">Proteasome</keyword>
<dbReference type="InterPro" id="IPR023333">
    <property type="entry name" value="Proteasome_suB-type"/>
</dbReference>
<evidence type="ECO:0000256" key="3">
    <source>
        <dbReference type="ARBA" id="ARBA00022490"/>
    </source>
</evidence>
<feature type="compositionally biased region" description="Polar residues" evidence="6">
    <location>
        <begin position="305"/>
        <end position="321"/>
    </location>
</feature>
<evidence type="ECO:0000256" key="2">
    <source>
        <dbReference type="ARBA" id="ARBA00016157"/>
    </source>
</evidence>
<organism evidence="7 8">
    <name type="scientific">Sparus aurata</name>
    <name type="common">Gilthead sea bream</name>
    <dbReference type="NCBI Taxonomy" id="8175"/>
    <lineage>
        <taxon>Eukaryota</taxon>
        <taxon>Metazoa</taxon>
        <taxon>Chordata</taxon>
        <taxon>Craniata</taxon>
        <taxon>Vertebrata</taxon>
        <taxon>Euteleostomi</taxon>
        <taxon>Actinopterygii</taxon>
        <taxon>Neopterygii</taxon>
        <taxon>Teleostei</taxon>
        <taxon>Neoteleostei</taxon>
        <taxon>Acanthomorphata</taxon>
        <taxon>Eupercaria</taxon>
        <taxon>Spariformes</taxon>
        <taxon>Sparidae</taxon>
        <taxon>Sparus</taxon>
    </lineage>
</organism>
<feature type="region of interest" description="Disordered" evidence="6">
    <location>
        <begin position="305"/>
        <end position="329"/>
    </location>
</feature>